<keyword evidence="3" id="KW-0786">Thiamine pyrophosphate</keyword>
<dbReference type="InterPro" id="IPR012000">
    <property type="entry name" value="Thiamin_PyroP_enz_cen_dom"/>
</dbReference>
<evidence type="ECO:0000256" key="1">
    <source>
        <dbReference type="ARBA" id="ARBA00001964"/>
    </source>
</evidence>
<dbReference type="Pfam" id="PF00205">
    <property type="entry name" value="TPP_enzyme_M"/>
    <property type="match status" value="1"/>
</dbReference>
<gene>
    <name evidence="6" type="ORF">KIY12_04460</name>
</gene>
<dbReference type="GO" id="GO:0030976">
    <property type="term" value="F:thiamine pyrophosphate binding"/>
    <property type="evidence" value="ECO:0007669"/>
    <property type="project" value="InterPro"/>
</dbReference>
<comment type="caution">
    <text evidence="6">The sequence shown here is derived from an EMBL/GenBank/DDBJ whole genome shotgun (WGS) entry which is preliminary data.</text>
</comment>
<dbReference type="CDD" id="cd02015">
    <property type="entry name" value="TPP_AHAS"/>
    <property type="match status" value="1"/>
</dbReference>
<comment type="similarity">
    <text evidence="2">Belongs to the TPP enzyme family.</text>
</comment>
<dbReference type="PANTHER" id="PTHR18968">
    <property type="entry name" value="THIAMINE PYROPHOSPHATE ENZYMES"/>
    <property type="match status" value="1"/>
</dbReference>
<evidence type="ECO:0000256" key="2">
    <source>
        <dbReference type="ARBA" id="ARBA00007812"/>
    </source>
</evidence>
<protein>
    <submittedName>
        <fullName evidence="6">Thiamine pyrophosphate-binding protein</fullName>
    </submittedName>
</protein>
<evidence type="ECO:0000313" key="6">
    <source>
        <dbReference type="EMBL" id="MBX8643959.1"/>
    </source>
</evidence>
<dbReference type="InterPro" id="IPR011766">
    <property type="entry name" value="TPP_enzyme_TPP-bd"/>
</dbReference>
<dbReference type="Proteomes" id="UP000750197">
    <property type="component" value="Unassembled WGS sequence"/>
</dbReference>
<dbReference type="GO" id="GO:0009097">
    <property type="term" value="P:isoleucine biosynthetic process"/>
    <property type="evidence" value="ECO:0007669"/>
    <property type="project" value="TreeGrafter"/>
</dbReference>
<dbReference type="Gene3D" id="3.40.50.970">
    <property type="match status" value="2"/>
</dbReference>
<comment type="cofactor">
    <cofactor evidence="1">
        <name>thiamine diphosphate</name>
        <dbReference type="ChEBI" id="CHEBI:58937"/>
    </cofactor>
</comment>
<name>A0A8J8CCZ1_9ARCH</name>
<dbReference type="InterPro" id="IPR029035">
    <property type="entry name" value="DHS-like_NAD/FAD-binding_dom"/>
</dbReference>
<feature type="domain" description="Thiamine pyrophosphate enzyme central" evidence="4">
    <location>
        <begin position="95"/>
        <end position="226"/>
    </location>
</feature>
<dbReference type="GO" id="GO:0003984">
    <property type="term" value="F:acetolactate synthase activity"/>
    <property type="evidence" value="ECO:0007669"/>
    <property type="project" value="TreeGrafter"/>
</dbReference>
<dbReference type="InterPro" id="IPR045229">
    <property type="entry name" value="TPP_enz"/>
</dbReference>
<dbReference type="InterPro" id="IPR029061">
    <property type="entry name" value="THDP-binding"/>
</dbReference>
<dbReference type="InterPro" id="IPR000399">
    <property type="entry name" value="TPP-bd_CS"/>
</dbReference>
<dbReference type="GO" id="GO:0050660">
    <property type="term" value="F:flavin adenine dinucleotide binding"/>
    <property type="evidence" value="ECO:0007669"/>
    <property type="project" value="TreeGrafter"/>
</dbReference>
<dbReference type="GO" id="GO:0044272">
    <property type="term" value="P:sulfur compound biosynthetic process"/>
    <property type="evidence" value="ECO:0007669"/>
    <property type="project" value="UniProtKB-ARBA"/>
</dbReference>
<dbReference type="EMBL" id="JAHEAC010000030">
    <property type="protein sequence ID" value="MBX8643959.1"/>
    <property type="molecule type" value="Genomic_DNA"/>
</dbReference>
<dbReference type="SUPFAM" id="SSF52518">
    <property type="entry name" value="Thiamin diphosphate-binding fold (THDP-binding)"/>
    <property type="match status" value="2"/>
</dbReference>
<accession>A0A8J8CCZ1</accession>
<sequence>CLTGQVSTKVVGNDAFQESDSFDLMIPVTKSNFKIHSADEIPYVLNRAFAISMSGRYGPVAVDVPTDTVAGDASTEPTLHSELEYTRTDLSSFSAAVSMLNGAERPAILVGGGAKWAGCGREILELAEMLGSPVVTTVMGKGSVDESHPLVMGTTGMHGRRSSALVLDEADVVLAVATRFSDRTTGKSTDFLPKAGIIHVDIDGAEIGKNVKNIVGLTGNCSEIISLLRNSVKRGTELRLPWLRRVSAVRSFCQCEFGYSDYPLKPQRVIYELSRLLPEDAILTTDVGQHQMFAAHFFEARGRRRFITSGGLGTMGFGLPAAIGAKAAEPETKTVCLTGDGGFQMTFGEFSTAVENELPVFVVVMNNNSLGMIRQFQKHFYNNHIFSADYRVHPDFVKFAESMGGAGVVVERPGEVAEAIERGLKSDVPFVADVRIDINEDCLPMTPPWAGKNGTIYGRCKWKDVNDSEIKSFGR</sequence>
<proteinExistence type="inferred from homology"/>
<dbReference type="Gene3D" id="3.40.50.1220">
    <property type="entry name" value="TPP-binding domain"/>
    <property type="match status" value="1"/>
</dbReference>
<dbReference type="InterPro" id="IPR039368">
    <property type="entry name" value="AHAS_TPP"/>
</dbReference>
<evidence type="ECO:0000259" key="5">
    <source>
        <dbReference type="Pfam" id="PF02775"/>
    </source>
</evidence>
<dbReference type="PANTHER" id="PTHR18968:SF13">
    <property type="entry name" value="ACETOLACTATE SYNTHASE CATALYTIC SUBUNIT, MITOCHONDRIAL"/>
    <property type="match status" value="1"/>
</dbReference>
<dbReference type="GO" id="GO:0005948">
    <property type="term" value="C:acetolactate synthase complex"/>
    <property type="evidence" value="ECO:0007669"/>
    <property type="project" value="TreeGrafter"/>
</dbReference>
<dbReference type="GO" id="GO:0000287">
    <property type="term" value="F:magnesium ion binding"/>
    <property type="evidence" value="ECO:0007669"/>
    <property type="project" value="InterPro"/>
</dbReference>
<feature type="domain" description="Thiamine pyrophosphate enzyme TPP-binding" evidence="5">
    <location>
        <begin position="286"/>
        <end position="434"/>
    </location>
</feature>
<dbReference type="Pfam" id="PF02775">
    <property type="entry name" value="TPP_enzyme_C"/>
    <property type="match status" value="1"/>
</dbReference>
<reference evidence="6" key="1">
    <citation type="submission" date="2021-05" db="EMBL/GenBank/DDBJ databases">
        <title>Genomic insights into ecological role and evolution of a novel Thermoplasmata order Candidatus Sysuiplasmatales.</title>
        <authorList>
            <person name="Yuan Y."/>
        </authorList>
    </citation>
    <scope>NUCLEOTIDE SEQUENCE</scope>
    <source>
        <strain evidence="6">TUT19-bin139</strain>
    </source>
</reference>
<dbReference type="PROSITE" id="PS00187">
    <property type="entry name" value="TPP_ENZYMES"/>
    <property type="match status" value="1"/>
</dbReference>
<dbReference type="AlphaFoldDB" id="A0A8J8CCZ1"/>
<organism evidence="6 7">
    <name type="scientific">Candidatus Sysuiplasma superficiale</name>
    <dbReference type="NCBI Taxonomy" id="2823368"/>
    <lineage>
        <taxon>Archaea</taxon>
        <taxon>Methanobacteriati</taxon>
        <taxon>Thermoplasmatota</taxon>
        <taxon>Thermoplasmata</taxon>
        <taxon>Candidatus Sysuiplasmatales</taxon>
        <taxon>Candidatus Sysuiplasmataceae</taxon>
        <taxon>Candidatus Sysuiplasma</taxon>
    </lineage>
</organism>
<evidence type="ECO:0000313" key="7">
    <source>
        <dbReference type="Proteomes" id="UP000750197"/>
    </source>
</evidence>
<dbReference type="CDD" id="cd07035">
    <property type="entry name" value="TPP_PYR_POX_like"/>
    <property type="match status" value="1"/>
</dbReference>
<feature type="non-terminal residue" evidence="6">
    <location>
        <position position="1"/>
    </location>
</feature>
<dbReference type="SUPFAM" id="SSF52467">
    <property type="entry name" value="DHS-like NAD/FAD-binding domain"/>
    <property type="match status" value="1"/>
</dbReference>
<evidence type="ECO:0000259" key="4">
    <source>
        <dbReference type="Pfam" id="PF00205"/>
    </source>
</evidence>
<dbReference type="GO" id="GO:0009099">
    <property type="term" value="P:L-valine biosynthetic process"/>
    <property type="evidence" value="ECO:0007669"/>
    <property type="project" value="TreeGrafter"/>
</dbReference>
<evidence type="ECO:0000256" key="3">
    <source>
        <dbReference type="ARBA" id="ARBA00023052"/>
    </source>
</evidence>